<dbReference type="PANTHER" id="PTHR34220:SF9">
    <property type="entry name" value="SIGNAL TRANSDUCTION HISTIDINE KINASE INTERNAL REGION DOMAIN-CONTAINING PROTEIN"/>
    <property type="match status" value="1"/>
</dbReference>
<feature type="transmembrane region" description="Helical" evidence="2">
    <location>
        <begin position="12"/>
        <end position="33"/>
    </location>
</feature>
<dbReference type="PANTHER" id="PTHR34220">
    <property type="entry name" value="SENSOR HISTIDINE KINASE YPDA"/>
    <property type="match status" value="1"/>
</dbReference>
<dbReference type="Gene3D" id="3.30.565.10">
    <property type="entry name" value="Histidine kinase-like ATPase, C-terminal domain"/>
    <property type="match status" value="1"/>
</dbReference>
<dbReference type="InterPro" id="IPR036890">
    <property type="entry name" value="HATPase_C_sf"/>
</dbReference>
<gene>
    <name evidence="4" type="ORF">QWI16_04250</name>
</gene>
<dbReference type="SUPFAM" id="SSF55874">
    <property type="entry name" value="ATPase domain of HSP90 chaperone/DNA topoisomerase II/histidine kinase"/>
    <property type="match status" value="1"/>
</dbReference>
<dbReference type="Proteomes" id="UP001168380">
    <property type="component" value="Unassembled WGS sequence"/>
</dbReference>
<keyword evidence="4" id="KW-0418">Kinase</keyword>
<dbReference type="RefSeq" id="WP_302711509.1">
    <property type="nucleotide sequence ID" value="NZ_JAULRT010000035.1"/>
</dbReference>
<dbReference type="EMBL" id="JAULRT010000035">
    <property type="protein sequence ID" value="MDO3381372.1"/>
    <property type="molecule type" value="Genomic_DNA"/>
</dbReference>
<feature type="transmembrane region" description="Helical" evidence="2">
    <location>
        <begin position="78"/>
        <end position="99"/>
    </location>
</feature>
<evidence type="ECO:0000256" key="2">
    <source>
        <dbReference type="SAM" id="Phobius"/>
    </source>
</evidence>
<keyword evidence="5" id="KW-1185">Reference proteome</keyword>
<comment type="caution">
    <text evidence="4">The sequence shown here is derived from an EMBL/GenBank/DDBJ whole genome shotgun (WGS) entry which is preliminary data.</text>
</comment>
<feature type="coiled-coil region" evidence="1">
    <location>
        <begin position="140"/>
        <end position="167"/>
    </location>
</feature>
<feature type="transmembrane region" description="Helical" evidence="2">
    <location>
        <begin position="119"/>
        <end position="140"/>
    </location>
</feature>
<keyword evidence="2" id="KW-0472">Membrane</keyword>
<dbReference type="InterPro" id="IPR050640">
    <property type="entry name" value="Bact_2-comp_sensor_kinase"/>
</dbReference>
<keyword evidence="1" id="KW-0175">Coiled coil</keyword>
<dbReference type="Pfam" id="PF06580">
    <property type="entry name" value="His_kinase"/>
    <property type="match status" value="1"/>
</dbReference>
<proteinExistence type="predicted"/>
<keyword evidence="4" id="KW-0808">Transferase</keyword>
<feature type="transmembrane region" description="Helical" evidence="2">
    <location>
        <begin position="39"/>
        <end position="57"/>
    </location>
</feature>
<reference evidence="4" key="1">
    <citation type="submission" date="2023-07" db="EMBL/GenBank/DDBJ databases">
        <title>Gilvimarinus algae sp. nov., isolated from the surface of Kelp.</title>
        <authorList>
            <person name="Sun Y.Y."/>
            <person name="Gong Y."/>
            <person name="Du Z.J."/>
        </authorList>
    </citation>
    <scope>NUCLEOTIDE SEQUENCE</scope>
    <source>
        <strain evidence="4">SDUM040014</strain>
    </source>
</reference>
<evidence type="ECO:0000256" key="1">
    <source>
        <dbReference type="SAM" id="Coils"/>
    </source>
</evidence>
<protein>
    <submittedName>
        <fullName evidence="4">Histidine kinase</fullName>
    </submittedName>
</protein>
<keyword evidence="2" id="KW-0812">Transmembrane</keyword>
<organism evidence="4 5">
    <name type="scientific">Gilvimarinus algae</name>
    <dbReference type="NCBI Taxonomy" id="3058037"/>
    <lineage>
        <taxon>Bacteria</taxon>
        <taxon>Pseudomonadati</taxon>
        <taxon>Pseudomonadota</taxon>
        <taxon>Gammaproteobacteria</taxon>
        <taxon>Cellvibrionales</taxon>
        <taxon>Cellvibrionaceae</taxon>
        <taxon>Gilvimarinus</taxon>
    </lineage>
</organism>
<evidence type="ECO:0000313" key="4">
    <source>
        <dbReference type="EMBL" id="MDO3381372.1"/>
    </source>
</evidence>
<dbReference type="GO" id="GO:0016301">
    <property type="term" value="F:kinase activity"/>
    <property type="evidence" value="ECO:0007669"/>
    <property type="project" value="UniProtKB-KW"/>
</dbReference>
<accession>A0ABT8TGC7</accession>
<sequence>MRAHIDSRLYYALQLIGWLFFSAMHVLFSAMYLPFDMAVVFNGGFIGAAGFLCSHLLRQCYRTRWFKLERMALLIARALICVAIATALWEALIVFVLHMGMLKLYDWDSMSKPAAVFWYYYYFVALSLWSMVYFASKMLLARKREAMEKLKLELSLKESQLQNLKWQMNPHFLFNSLNSVRAMINENPARAREMVTQLAGLLRHALSDPQSATVSLGQELESVQAYLAIEKVRFEQRLEYQIDIAADLLQEPVLPMSLQTLVENAIKHGISQHPAGGMLSIRARREERALVIHIENPGRLAPGDGNGLGLKNTRERLHMAFGERSGVELRQADEQRVEAVIRVERA</sequence>
<dbReference type="InterPro" id="IPR010559">
    <property type="entry name" value="Sig_transdc_His_kin_internal"/>
</dbReference>
<feature type="domain" description="Signal transduction histidine kinase internal region" evidence="3">
    <location>
        <begin position="160"/>
        <end position="238"/>
    </location>
</feature>
<evidence type="ECO:0000259" key="3">
    <source>
        <dbReference type="Pfam" id="PF06580"/>
    </source>
</evidence>
<keyword evidence="2" id="KW-1133">Transmembrane helix</keyword>
<evidence type="ECO:0000313" key="5">
    <source>
        <dbReference type="Proteomes" id="UP001168380"/>
    </source>
</evidence>
<name>A0ABT8TGC7_9GAMM</name>